<dbReference type="InterPro" id="IPR013785">
    <property type="entry name" value="Aldolase_TIM"/>
</dbReference>
<sequence length="605" mass="66756">MDKGDITEEGGKAITSTITSAITSPEPLECPPATSDYPPPITTNPEFPPIYGPFPYKPDHLCCIIPCRKGSTRCPSKNSRPFSTTTLIRKKLEVLTNVPEIDSIIVSSDDELVLRIAKEFNVIIHVRPPEFAHEDSPTSASDLFTHLSSTCLQLSPPTTHIMYSTVVTPFLPAPLYSHLIRTFSTSPLTSLATVSNLQTFCYYNSSPLNFSPSSQPKSQNLPPLQTLTYAANILPLPSMLTGLVQTQDCVFYPLASPYDIDIDTPYDFTVASLLESNGLTEAKDFKDYVDYCHNLKIRRPLLLDCTVRDGGFTNGFRFSMEFVRDGYKAVSDAGFDYYEVGFIGGGRGPFDDVGDGVIGELRKIEGCKLTVMLRVEDFNGWEGDVDMVRILCDDFTGVKRVKEWYKDRGYEVGVCVKDMGGGKFEDIVGEIGEVDFIWVMDTKGDGRDVGREVSYLRYLVGKGGGGGGVGFHGHDNLGDGWEKTREAIEGGAVIVDGCMGGLGRGGGNVKSERIAVEQFEGGEHLDYIPIVKFVSSYILSFRSPHSRLVYFLTGHYSIHPSYGTCVLEDPEFKDLDFGEVIELLNRVKERCESGEVSGFNREAMH</sequence>
<evidence type="ECO:0000256" key="1">
    <source>
        <dbReference type="SAM" id="MobiDB-lite"/>
    </source>
</evidence>
<dbReference type="Proteomes" id="UP001165160">
    <property type="component" value="Unassembled WGS sequence"/>
</dbReference>
<evidence type="ECO:0000313" key="2">
    <source>
        <dbReference type="EMBL" id="GMH81097.1"/>
    </source>
</evidence>
<organism evidence="2 3">
    <name type="scientific">Triparma verrucosa</name>
    <dbReference type="NCBI Taxonomy" id="1606542"/>
    <lineage>
        <taxon>Eukaryota</taxon>
        <taxon>Sar</taxon>
        <taxon>Stramenopiles</taxon>
        <taxon>Ochrophyta</taxon>
        <taxon>Bolidophyceae</taxon>
        <taxon>Parmales</taxon>
        <taxon>Triparmaceae</taxon>
        <taxon>Triparma</taxon>
    </lineage>
</organism>
<dbReference type="AlphaFoldDB" id="A0A9W7B4S9"/>
<keyword evidence="3" id="KW-1185">Reference proteome</keyword>
<dbReference type="EMBL" id="BRXX01000001">
    <property type="protein sequence ID" value="GMH81097.1"/>
    <property type="molecule type" value="Genomic_DNA"/>
</dbReference>
<dbReference type="GO" id="GO:0008781">
    <property type="term" value="F:N-acylneuraminate cytidylyltransferase activity"/>
    <property type="evidence" value="ECO:0007669"/>
    <property type="project" value="TreeGrafter"/>
</dbReference>
<dbReference type="SUPFAM" id="SSF51569">
    <property type="entry name" value="Aldolase"/>
    <property type="match status" value="1"/>
</dbReference>
<dbReference type="PANTHER" id="PTHR21485">
    <property type="entry name" value="HAD SUPERFAMILY MEMBERS CMAS AND KDSC"/>
    <property type="match status" value="1"/>
</dbReference>
<gene>
    <name evidence="2" type="ORF">TrVE_jg8638</name>
</gene>
<dbReference type="InterPro" id="IPR003329">
    <property type="entry name" value="Cytidylyl_trans"/>
</dbReference>
<dbReference type="Gene3D" id="3.90.550.10">
    <property type="entry name" value="Spore Coat Polysaccharide Biosynthesis Protein SpsA, Chain A"/>
    <property type="match status" value="1"/>
</dbReference>
<name>A0A9W7B4S9_9STRA</name>
<comment type="caution">
    <text evidence="2">The sequence shown here is derived from an EMBL/GenBank/DDBJ whole genome shotgun (WGS) entry which is preliminary data.</text>
</comment>
<accession>A0A9W7B4S9</accession>
<evidence type="ECO:0000313" key="3">
    <source>
        <dbReference type="Proteomes" id="UP001165160"/>
    </source>
</evidence>
<dbReference type="SUPFAM" id="SSF53448">
    <property type="entry name" value="Nucleotide-diphospho-sugar transferases"/>
    <property type="match status" value="1"/>
</dbReference>
<protein>
    <submittedName>
        <fullName evidence="2">Uncharacterized protein</fullName>
    </submittedName>
</protein>
<reference evidence="3" key="1">
    <citation type="journal article" date="2023" name="Commun. Biol.">
        <title>Genome analysis of Parmales, the sister group of diatoms, reveals the evolutionary specialization of diatoms from phago-mixotrophs to photoautotrophs.</title>
        <authorList>
            <person name="Ban H."/>
            <person name="Sato S."/>
            <person name="Yoshikawa S."/>
            <person name="Yamada K."/>
            <person name="Nakamura Y."/>
            <person name="Ichinomiya M."/>
            <person name="Sato N."/>
            <person name="Blanc-Mathieu R."/>
            <person name="Endo H."/>
            <person name="Kuwata A."/>
            <person name="Ogata H."/>
        </authorList>
    </citation>
    <scope>NUCLEOTIDE SEQUENCE [LARGE SCALE GENOMIC DNA]</scope>
    <source>
        <strain evidence="3">NIES 3699</strain>
    </source>
</reference>
<dbReference type="InterPro" id="IPR029044">
    <property type="entry name" value="Nucleotide-diphossugar_trans"/>
</dbReference>
<proteinExistence type="predicted"/>
<dbReference type="Gene3D" id="3.20.20.70">
    <property type="entry name" value="Aldolase class I"/>
    <property type="match status" value="1"/>
</dbReference>
<dbReference type="Pfam" id="PF02348">
    <property type="entry name" value="CTP_transf_3"/>
    <property type="match status" value="1"/>
</dbReference>
<dbReference type="InterPro" id="IPR050793">
    <property type="entry name" value="CMP-NeuNAc_synthase"/>
</dbReference>
<feature type="region of interest" description="Disordered" evidence="1">
    <location>
        <begin position="21"/>
        <end position="44"/>
    </location>
</feature>
<dbReference type="PANTHER" id="PTHR21485:SF3">
    <property type="entry name" value="N-ACYLNEURAMINATE CYTIDYLYLTRANSFERASE"/>
    <property type="match status" value="1"/>
</dbReference>